<dbReference type="CDD" id="cd01991">
    <property type="entry name" value="Asn_synthase_B_C"/>
    <property type="match status" value="1"/>
</dbReference>
<sequence length="618" mass="70231">MCGLAFLFNQKIPVENSRNRVSAALEKILHRGPDDGRMETAGDATIGHRRLSIIDLEGSPQPMQDSTGRYLLAYNGEIYNYREIRATLVSRWSFATEGDTEVLLAGLILEGENFLERLEGMWAFALWDSCEQRLLLGRDRMGKKPLFYQLLENGRGIACASEIPALRELSDVPWHEDERSVFDYLNHGYAMPGYTALREVREILPGHVAEWRMDGEFSQRSWWKLQIRDYHGKRTDAAIELRQAFTDAVEKRMVADVEVGAFLSGGIDSSLVCAIICKELGHPVKTFTIGFEEEAFDERQYARQVSELYGTDHYEEILTSWDENILEHQLLHHVGQPFADASILPTALVSKVAARHVKVALSGDGGDELFSGYQRYQARNILIWYSRLPKGLQHLAEKAVRALPEPVAHHSRSILKKAHLFMDIVERQQAETPYFAPLMFSPTLLQHIAPELKKQGNPPPGIPEQTELDDIGRMMFADALVYLPQDVLTKVDRASMAHSLETRAPLLDRKVVELAFSLPRHWHRGYLGGKKMLRTAFSDLLPSSIWTRRKQGFGVPIHAWFRGKLGDRLLTLAQENADGPLSTTAVSELLEAHRHGGRDHGYRLWVLYSYLLWRSNRA</sequence>
<evidence type="ECO:0000259" key="11">
    <source>
        <dbReference type="PROSITE" id="PS51278"/>
    </source>
</evidence>
<dbReference type="SUPFAM" id="SSF52402">
    <property type="entry name" value="Adenine nucleotide alpha hydrolases-like"/>
    <property type="match status" value="1"/>
</dbReference>
<evidence type="ECO:0000313" key="12">
    <source>
        <dbReference type="EMBL" id="HEC05573.1"/>
    </source>
</evidence>
<dbReference type="GO" id="GO:0005829">
    <property type="term" value="C:cytosol"/>
    <property type="evidence" value="ECO:0007669"/>
    <property type="project" value="TreeGrafter"/>
</dbReference>
<dbReference type="InterPro" id="IPR006426">
    <property type="entry name" value="Asn_synth_AEB"/>
</dbReference>
<name>A0A831RWT6_9GAMM</name>
<evidence type="ECO:0000256" key="5">
    <source>
        <dbReference type="ARBA" id="ARBA00022840"/>
    </source>
</evidence>
<dbReference type="GO" id="GO:0005524">
    <property type="term" value="F:ATP binding"/>
    <property type="evidence" value="ECO:0007669"/>
    <property type="project" value="UniProtKB-KW"/>
</dbReference>
<dbReference type="EC" id="6.3.5.4" evidence="3"/>
<keyword evidence="4 9" id="KW-0547">Nucleotide-binding</keyword>
<feature type="binding site" evidence="9">
    <location>
        <begin position="362"/>
        <end position="363"/>
    </location>
    <ligand>
        <name>ATP</name>
        <dbReference type="ChEBI" id="CHEBI:30616"/>
    </ligand>
</feature>
<evidence type="ECO:0000256" key="9">
    <source>
        <dbReference type="PIRSR" id="PIRSR001589-2"/>
    </source>
</evidence>
<protein>
    <recommendedName>
        <fullName evidence="3">asparagine synthase (glutamine-hydrolyzing)</fullName>
        <ecNumber evidence="3">6.3.5.4</ecNumber>
    </recommendedName>
</protein>
<evidence type="ECO:0000256" key="1">
    <source>
        <dbReference type="ARBA" id="ARBA00005187"/>
    </source>
</evidence>
<keyword evidence="5 9" id="KW-0067">ATP-binding</keyword>
<dbReference type="InterPro" id="IPR033738">
    <property type="entry name" value="AsnB_N"/>
</dbReference>
<dbReference type="NCBIfam" id="TIGR01536">
    <property type="entry name" value="asn_synth_AEB"/>
    <property type="match status" value="1"/>
</dbReference>
<feature type="binding site" evidence="9">
    <location>
        <position position="99"/>
    </location>
    <ligand>
        <name>L-glutamine</name>
        <dbReference type="ChEBI" id="CHEBI:58359"/>
    </ligand>
</feature>
<dbReference type="PIRSF" id="PIRSF001589">
    <property type="entry name" value="Asn_synthetase_glu-h"/>
    <property type="match status" value="1"/>
</dbReference>
<proteinExistence type="inferred from homology"/>
<evidence type="ECO:0000256" key="6">
    <source>
        <dbReference type="ARBA" id="ARBA00022962"/>
    </source>
</evidence>
<dbReference type="InterPro" id="IPR001962">
    <property type="entry name" value="Asn_synthase"/>
</dbReference>
<feature type="site" description="Important for beta-aspartyl-AMP intermediate formation" evidence="10">
    <location>
        <position position="364"/>
    </location>
</feature>
<keyword evidence="12" id="KW-0436">Ligase</keyword>
<evidence type="ECO:0000256" key="8">
    <source>
        <dbReference type="PIRSR" id="PIRSR001589-1"/>
    </source>
</evidence>
<dbReference type="InterPro" id="IPR029055">
    <property type="entry name" value="Ntn_hydrolases_N"/>
</dbReference>
<comment type="catalytic activity">
    <reaction evidence="7">
        <text>L-aspartate + L-glutamine + ATP + H2O = L-asparagine + L-glutamate + AMP + diphosphate + H(+)</text>
        <dbReference type="Rhea" id="RHEA:12228"/>
        <dbReference type="ChEBI" id="CHEBI:15377"/>
        <dbReference type="ChEBI" id="CHEBI:15378"/>
        <dbReference type="ChEBI" id="CHEBI:29985"/>
        <dbReference type="ChEBI" id="CHEBI:29991"/>
        <dbReference type="ChEBI" id="CHEBI:30616"/>
        <dbReference type="ChEBI" id="CHEBI:33019"/>
        <dbReference type="ChEBI" id="CHEBI:58048"/>
        <dbReference type="ChEBI" id="CHEBI:58359"/>
        <dbReference type="ChEBI" id="CHEBI:456215"/>
        <dbReference type="EC" id="6.3.5.4"/>
    </reaction>
</comment>
<evidence type="ECO:0000256" key="3">
    <source>
        <dbReference type="ARBA" id="ARBA00012737"/>
    </source>
</evidence>
<dbReference type="PANTHER" id="PTHR43284:SF1">
    <property type="entry name" value="ASPARAGINE SYNTHETASE"/>
    <property type="match status" value="1"/>
</dbReference>
<dbReference type="PANTHER" id="PTHR43284">
    <property type="entry name" value="ASPARAGINE SYNTHETASE (GLUTAMINE-HYDROLYZING)"/>
    <property type="match status" value="1"/>
</dbReference>
<evidence type="ECO:0000256" key="7">
    <source>
        <dbReference type="ARBA" id="ARBA00048741"/>
    </source>
</evidence>
<dbReference type="Pfam" id="PF13537">
    <property type="entry name" value="GATase_7"/>
    <property type="match status" value="1"/>
</dbReference>
<gene>
    <name evidence="12" type="primary">asnB</name>
    <name evidence="12" type="ORF">ENJ12_01865</name>
</gene>
<evidence type="ECO:0000256" key="4">
    <source>
        <dbReference type="ARBA" id="ARBA00022741"/>
    </source>
</evidence>
<feature type="binding site" evidence="9">
    <location>
        <position position="289"/>
    </location>
    <ligand>
        <name>ATP</name>
        <dbReference type="ChEBI" id="CHEBI:30616"/>
    </ligand>
</feature>
<dbReference type="GO" id="GO:0006529">
    <property type="term" value="P:asparagine biosynthetic process"/>
    <property type="evidence" value="ECO:0007669"/>
    <property type="project" value="UniProtKB-KW"/>
</dbReference>
<comment type="similarity">
    <text evidence="2">Belongs to the asparagine synthetase family.</text>
</comment>
<dbReference type="InterPro" id="IPR014729">
    <property type="entry name" value="Rossmann-like_a/b/a_fold"/>
</dbReference>
<dbReference type="Gene3D" id="3.60.20.10">
    <property type="entry name" value="Glutamine Phosphoribosylpyrophosphate, subunit 1, domain 1"/>
    <property type="match status" value="1"/>
</dbReference>
<evidence type="ECO:0000256" key="2">
    <source>
        <dbReference type="ARBA" id="ARBA00005752"/>
    </source>
</evidence>
<dbReference type="SUPFAM" id="SSF56235">
    <property type="entry name" value="N-terminal nucleophile aminohydrolases (Ntn hydrolases)"/>
    <property type="match status" value="1"/>
</dbReference>
<feature type="domain" description="Glutamine amidotransferase type-2" evidence="11">
    <location>
        <begin position="2"/>
        <end position="214"/>
    </location>
</feature>
<dbReference type="PROSITE" id="PS51278">
    <property type="entry name" value="GATASE_TYPE_2"/>
    <property type="match status" value="1"/>
</dbReference>
<dbReference type="Proteomes" id="UP000886339">
    <property type="component" value="Unassembled WGS sequence"/>
</dbReference>
<dbReference type="InterPro" id="IPR017932">
    <property type="entry name" value="GATase_2_dom"/>
</dbReference>
<keyword evidence="8" id="KW-0028">Amino-acid biosynthesis</keyword>
<dbReference type="EMBL" id="DRLF01000071">
    <property type="protein sequence ID" value="HEC05573.1"/>
    <property type="molecule type" value="Genomic_DNA"/>
</dbReference>
<keyword evidence="6 8" id="KW-0315">Glutamine amidotransferase</keyword>
<feature type="active site" description="For GATase activity" evidence="8">
    <location>
        <position position="2"/>
    </location>
</feature>
<reference evidence="12" key="1">
    <citation type="journal article" date="2020" name="mSystems">
        <title>Genome- and Community-Level Interaction Insights into Carbon Utilization and Element Cycling Functions of Hydrothermarchaeota in Hydrothermal Sediment.</title>
        <authorList>
            <person name="Zhou Z."/>
            <person name="Liu Y."/>
            <person name="Xu W."/>
            <person name="Pan J."/>
            <person name="Luo Z.H."/>
            <person name="Li M."/>
        </authorList>
    </citation>
    <scope>NUCLEOTIDE SEQUENCE [LARGE SCALE GENOMIC DNA]</scope>
    <source>
        <strain evidence="12">HyVt-458</strain>
    </source>
</reference>
<dbReference type="Gene3D" id="3.40.50.620">
    <property type="entry name" value="HUPs"/>
    <property type="match status" value="1"/>
</dbReference>
<dbReference type="GO" id="GO:0004066">
    <property type="term" value="F:asparagine synthase (glutamine-hydrolyzing) activity"/>
    <property type="evidence" value="ECO:0007669"/>
    <property type="project" value="UniProtKB-EC"/>
</dbReference>
<accession>A0A831RWT6</accession>
<comment type="pathway">
    <text evidence="1">Amino-acid biosynthesis; L-asparagine biosynthesis; L-asparagine from L-aspartate (L-Gln route): step 1/1.</text>
</comment>
<keyword evidence="8" id="KW-0061">Asparagine biosynthesis</keyword>
<dbReference type="CDD" id="cd00712">
    <property type="entry name" value="AsnB"/>
    <property type="match status" value="1"/>
</dbReference>
<dbReference type="InterPro" id="IPR051786">
    <property type="entry name" value="ASN_synthetase/amidase"/>
</dbReference>
<dbReference type="Pfam" id="PF00733">
    <property type="entry name" value="Asn_synthase"/>
    <property type="match status" value="1"/>
</dbReference>
<dbReference type="AlphaFoldDB" id="A0A831RWT6"/>
<organism evidence="12">
    <name type="scientific">Thiolapillus brandeum</name>
    <dbReference type="NCBI Taxonomy" id="1076588"/>
    <lineage>
        <taxon>Bacteria</taxon>
        <taxon>Pseudomonadati</taxon>
        <taxon>Pseudomonadota</taxon>
        <taxon>Gammaproteobacteria</taxon>
        <taxon>Chromatiales</taxon>
        <taxon>Sedimenticolaceae</taxon>
        <taxon>Thiolapillus</taxon>
    </lineage>
</organism>
<evidence type="ECO:0000256" key="10">
    <source>
        <dbReference type="PIRSR" id="PIRSR001589-3"/>
    </source>
</evidence>
<comment type="caution">
    <text evidence="12">The sequence shown here is derived from an EMBL/GenBank/DDBJ whole genome shotgun (WGS) entry which is preliminary data.</text>
</comment>